<sequence length="310" mass="32137">MSAVLGALVPVFLIIALGAVLKRGLLPEASHWIALERLTYFILFPALLVVSIARADLGEVAVMEVSTALLGAIALTGALLTLARAPICRAFSLAGPSYTSVFQGALRWNTYIALAVSGSLAGPRGLAVAAVGLAVMIPVLNTLSVIVLARHGENGSTSNRLLLLQILRNPFIWSCAAGALINALHVPIPPVLMTFADILGRSSLALGLLVVGAGLRLEDLRRPRAATWFTCLIKLAILPALAVTIGLLLGLREVDLLIVAVGAAVPSAPNGYVLARQMGGDAPLLAEILTLQTLLAAVTMPLVIAAVALL</sequence>
<dbReference type="Gene3D" id="1.20.1530.20">
    <property type="match status" value="1"/>
</dbReference>
<evidence type="ECO:0000256" key="7">
    <source>
        <dbReference type="ARBA" id="ARBA00023136"/>
    </source>
</evidence>
<gene>
    <name evidence="9" type="ORF">SAMN05660859_0185</name>
</gene>
<feature type="transmembrane region" description="Helical" evidence="8">
    <location>
        <begin position="284"/>
        <end position="309"/>
    </location>
</feature>
<keyword evidence="5 8" id="KW-0812">Transmembrane</keyword>
<evidence type="ECO:0000256" key="4">
    <source>
        <dbReference type="ARBA" id="ARBA00022475"/>
    </source>
</evidence>
<keyword evidence="3" id="KW-0813">Transport</keyword>
<dbReference type="EMBL" id="FMTP01000011">
    <property type="protein sequence ID" value="SCW96177.1"/>
    <property type="molecule type" value="Genomic_DNA"/>
</dbReference>
<feature type="transmembrane region" description="Helical" evidence="8">
    <location>
        <begin position="198"/>
        <end position="215"/>
    </location>
</feature>
<dbReference type="InterPro" id="IPR004776">
    <property type="entry name" value="Mem_transp_PIN-like"/>
</dbReference>
<feature type="transmembrane region" description="Helical" evidence="8">
    <location>
        <begin position="227"/>
        <end position="250"/>
    </location>
</feature>
<dbReference type="RefSeq" id="WP_091444389.1">
    <property type="nucleotide sequence ID" value="NZ_FMTP01000011.1"/>
</dbReference>
<comment type="subcellular location">
    <subcellularLocation>
        <location evidence="1">Cell membrane</location>
        <topology evidence="1">Multi-pass membrane protein</topology>
    </subcellularLocation>
</comment>
<feature type="transmembrane region" description="Helical" evidence="8">
    <location>
        <begin position="65"/>
        <end position="87"/>
    </location>
</feature>
<evidence type="ECO:0000256" key="5">
    <source>
        <dbReference type="ARBA" id="ARBA00022692"/>
    </source>
</evidence>
<dbReference type="STRING" id="177413.SAMN05660859_0185"/>
<dbReference type="AlphaFoldDB" id="A0A1G4URL2"/>
<evidence type="ECO:0000313" key="9">
    <source>
        <dbReference type="EMBL" id="SCW96177.1"/>
    </source>
</evidence>
<dbReference type="Pfam" id="PF03547">
    <property type="entry name" value="Mem_trans"/>
    <property type="match status" value="1"/>
</dbReference>
<feature type="transmembrane region" description="Helical" evidence="8">
    <location>
        <begin position="126"/>
        <end position="149"/>
    </location>
</feature>
<dbReference type="PANTHER" id="PTHR36838">
    <property type="entry name" value="AUXIN EFFLUX CARRIER FAMILY PROTEIN"/>
    <property type="match status" value="1"/>
</dbReference>
<evidence type="ECO:0000313" key="10">
    <source>
        <dbReference type="Proteomes" id="UP000198889"/>
    </source>
</evidence>
<evidence type="ECO:0000256" key="2">
    <source>
        <dbReference type="ARBA" id="ARBA00010145"/>
    </source>
</evidence>
<keyword evidence="6 8" id="KW-1133">Transmembrane helix</keyword>
<reference evidence="10" key="1">
    <citation type="submission" date="2016-10" db="EMBL/GenBank/DDBJ databases">
        <authorList>
            <person name="Varghese N."/>
            <person name="Submissions S."/>
        </authorList>
    </citation>
    <scope>NUCLEOTIDE SEQUENCE [LARGE SCALE GENOMIC DNA]</scope>
    <source>
        <strain evidence="10">CGMCC 1.1761</strain>
    </source>
</reference>
<dbReference type="Proteomes" id="UP000198889">
    <property type="component" value="Unassembled WGS sequence"/>
</dbReference>
<evidence type="ECO:0000256" key="1">
    <source>
        <dbReference type="ARBA" id="ARBA00004651"/>
    </source>
</evidence>
<dbReference type="GO" id="GO:0055085">
    <property type="term" value="P:transmembrane transport"/>
    <property type="evidence" value="ECO:0007669"/>
    <property type="project" value="InterPro"/>
</dbReference>
<keyword evidence="4" id="KW-1003">Cell membrane</keyword>
<keyword evidence="10" id="KW-1185">Reference proteome</keyword>
<feature type="transmembrane region" description="Helical" evidence="8">
    <location>
        <begin position="170"/>
        <end position="192"/>
    </location>
</feature>
<dbReference type="GO" id="GO:0005886">
    <property type="term" value="C:plasma membrane"/>
    <property type="evidence" value="ECO:0007669"/>
    <property type="project" value="UniProtKB-SubCell"/>
</dbReference>
<comment type="similarity">
    <text evidence="2">Belongs to the auxin efflux carrier (TC 2.A.69) family.</text>
</comment>
<evidence type="ECO:0000256" key="6">
    <source>
        <dbReference type="ARBA" id="ARBA00022989"/>
    </source>
</evidence>
<feature type="transmembrane region" description="Helical" evidence="8">
    <location>
        <begin position="34"/>
        <end position="53"/>
    </location>
</feature>
<dbReference type="PANTHER" id="PTHR36838:SF4">
    <property type="entry name" value="AUXIN EFFLUX CARRIER FAMILY PROTEIN"/>
    <property type="match status" value="1"/>
</dbReference>
<evidence type="ECO:0000256" key="8">
    <source>
        <dbReference type="SAM" id="Phobius"/>
    </source>
</evidence>
<accession>A0A1G4URL2</accession>
<name>A0A1G4URL2_9HYPH</name>
<dbReference type="InterPro" id="IPR038770">
    <property type="entry name" value="Na+/solute_symporter_sf"/>
</dbReference>
<evidence type="ECO:0008006" key="11">
    <source>
        <dbReference type="Google" id="ProtNLM"/>
    </source>
</evidence>
<keyword evidence="7 8" id="KW-0472">Membrane</keyword>
<protein>
    <recommendedName>
        <fullName evidence="11">AEC family transporter</fullName>
    </recommendedName>
</protein>
<proteinExistence type="inferred from homology"/>
<evidence type="ECO:0000256" key="3">
    <source>
        <dbReference type="ARBA" id="ARBA00022448"/>
    </source>
</evidence>
<organism evidence="9 10">
    <name type="scientific">Ancylobacter rudongensis</name>
    <dbReference type="NCBI Taxonomy" id="177413"/>
    <lineage>
        <taxon>Bacteria</taxon>
        <taxon>Pseudomonadati</taxon>
        <taxon>Pseudomonadota</taxon>
        <taxon>Alphaproteobacteria</taxon>
        <taxon>Hyphomicrobiales</taxon>
        <taxon>Xanthobacteraceae</taxon>
        <taxon>Ancylobacter</taxon>
    </lineage>
</organism>